<feature type="compositionally biased region" description="Basic and acidic residues" evidence="12">
    <location>
        <begin position="272"/>
        <end position="312"/>
    </location>
</feature>
<dbReference type="PROSITE" id="PS00813">
    <property type="entry name" value="IF4E"/>
    <property type="match status" value="1"/>
</dbReference>
<dbReference type="PANTHER" id="PTHR11960:SF44">
    <property type="entry name" value="EUKARYOTIC TRANSLATION INITIATION FACTOR 4E-2-RELATED"/>
    <property type="match status" value="1"/>
</dbReference>
<feature type="compositionally biased region" description="Basic and acidic residues" evidence="12">
    <location>
        <begin position="341"/>
        <end position="357"/>
    </location>
</feature>
<dbReference type="InterPro" id="IPR001040">
    <property type="entry name" value="TIF_eIF_4E"/>
</dbReference>
<feature type="region of interest" description="Disordered" evidence="12">
    <location>
        <begin position="649"/>
        <end position="686"/>
    </location>
</feature>
<comment type="similarity">
    <text evidence="1 11">Belongs to the eukaryotic initiation factor 4E family.</text>
</comment>
<feature type="compositionally biased region" description="Basic and acidic residues" evidence="12">
    <location>
        <begin position="505"/>
        <end position="524"/>
    </location>
</feature>
<accession>A0ABQ8CLG6</accession>
<dbReference type="SUPFAM" id="SSF90229">
    <property type="entry name" value="CCCH zinc finger"/>
    <property type="match status" value="1"/>
</dbReference>
<evidence type="ECO:0000313" key="14">
    <source>
        <dbReference type="EMBL" id="KAH0917910.1"/>
    </source>
</evidence>
<evidence type="ECO:0000256" key="6">
    <source>
        <dbReference type="ARBA" id="ARBA00022845"/>
    </source>
</evidence>
<evidence type="ECO:0000256" key="11">
    <source>
        <dbReference type="RuleBase" id="RU004374"/>
    </source>
</evidence>
<evidence type="ECO:0000256" key="10">
    <source>
        <dbReference type="PROSITE-ProRule" id="PRU00723"/>
    </source>
</evidence>
<evidence type="ECO:0000259" key="13">
    <source>
        <dbReference type="PROSITE" id="PS50103"/>
    </source>
</evidence>
<keyword evidence="15" id="KW-1185">Reference proteome</keyword>
<reference evidence="14 15" key="1">
    <citation type="submission" date="2021-05" db="EMBL/GenBank/DDBJ databases">
        <title>Genome Assembly of Synthetic Allotetraploid Brassica napus Reveals Homoeologous Exchanges between Subgenomes.</title>
        <authorList>
            <person name="Davis J.T."/>
        </authorList>
    </citation>
    <scope>NUCLEOTIDE SEQUENCE [LARGE SCALE GENOMIC DNA]</scope>
    <source>
        <strain evidence="15">cv. Da-Ae</strain>
        <tissue evidence="14">Seedling</tissue>
    </source>
</reference>
<dbReference type="InterPro" id="IPR023398">
    <property type="entry name" value="TIF_eIF4e-like"/>
</dbReference>
<organism evidence="14 15">
    <name type="scientific">Brassica napus</name>
    <name type="common">Rape</name>
    <dbReference type="NCBI Taxonomy" id="3708"/>
    <lineage>
        <taxon>Eukaryota</taxon>
        <taxon>Viridiplantae</taxon>
        <taxon>Streptophyta</taxon>
        <taxon>Embryophyta</taxon>
        <taxon>Tracheophyta</taxon>
        <taxon>Spermatophyta</taxon>
        <taxon>Magnoliopsida</taxon>
        <taxon>eudicotyledons</taxon>
        <taxon>Gunneridae</taxon>
        <taxon>Pentapetalae</taxon>
        <taxon>rosids</taxon>
        <taxon>malvids</taxon>
        <taxon>Brassicales</taxon>
        <taxon>Brassicaceae</taxon>
        <taxon>Brassiceae</taxon>
        <taxon>Brassica</taxon>
    </lineage>
</organism>
<dbReference type="InterPro" id="IPR000571">
    <property type="entry name" value="Znf_CCCH"/>
</dbReference>
<dbReference type="InterPro" id="IPR019770">
    <property type="entry name" value="TIF_eIF_4E_CS"/>
</dbReference>
<evidence type="ECO:0000256" key="12">
    <source>
        <dbReference type="SAM" id="MobiDB-lite"/>
    </source>
</evidence>
<evidence type="ECO:0000256" key="8">
    <source>
        <dbReference type="ARBA" id="ARBA00022917"/>
    </source>
</evidence>
<keyword evidence="2 11" id="KW-0396">Initiation factor</keyword>
<feature type="region of interest" description="Disordered" evidence="12">
    <location>
        <begin position="235"/>
        <end position="357"/>
    </location>
</feature>
<evidence type="ECO:0000256" key="5">
    <source>
        <dbReference type="ARBA" id="ARBA00022833"/>
    </source>
</evidence>
<evidence type="ECO:0000256" key="9">
    <source>
        <dbReference type="ARBA" id="ARBA00030245"/>
    </source>
</evidence>
<feature type="domain" description="C3H1-type" evidence="13">
    <location>
        <begin position="439"/>
        <end position="467"/>
    </location>
</feature>
<feature type="compositionally biased region" description="Polar residues" evidence="12">
    <location>
        <begin position="649"/>
        <end position="658"/>
    </location>
</feature>
<dbReference type="Pfam" id="PF00642">
    <property type="entry name" value="zf-CCCH"/>
    <property type="match status" value="2"/>
</dbReference>
<dbReference type="InterPro" id="IPR036855">
    <property type="entry name" value="Znf_CCCH_sf"/>
</dbReference>
<dbReference type="Pfam" id="PF01652">
    <property type="entry name" value="IF4E"/>
    <property type="match status" value="1"/>
</dbReference>
<dbReference type="Gene3D" id="3.30.760.10">
    <property type="entry name" value="RNA Cap, Translation Initiation Factor Eif4e"/>
    <property type="match status" value="1"/>
</dbReference>
<keyword evidence="3 10" id="KW-0479">Metal-binding</keyword>
<evidence type="ECO:0000256" key="2">
    <source>
        <dbReference type="ARBA" id="ARBA00022540"/>
    </source>
</evidence>
<evidence type="ECO:0000256" key="1">
    <source>
        <dbReference type="ARBA" id="ARBA00009860"/>
    </source>
</evidence>
<feature type="compositionally biased region" description="Basic and acidic residues" evidence="12">
    <location>
        <begin position="661"/>
        <end position="679"/>
    </location>
</feature>
<feature type="zinc finger region" description="C3H1-type" evidence="10">
    <location>
        <begin position="367"/>
        <end position="395"/>
    </location>
</feature>
<dbReference type="SUPFAM" id="SSF55418">
    <property type="entry name" value="eIF4e-like"/>
    <property type="match status" value="1"/>
</dbReference>
<keyword evidence="8 11" id="KW-0648">Protein biosynthesis</keyword>
<evidence type="ECO:0000256" key="7">
    <source>
        <dbReference type="ARBA" id="ARBA00022884"/>
    </source>
</evidence>
<feature type="zinc finger region" description="C3H1-type" evidence="10">
    <location>
        <begin position="411"/>
        <end position="438"/>
    </location>
</feature>
<keyword evidence="6" id="KW-0810">Translation regulation</keyword>
<evidence type="ECO:0000256" key="3">
    <source>
        <dbReference type="ARBA" id="ARBA00022723"/>
    </source>
</evidence>
<proteinExistence type="inferred from homology"/>
<dbReference type="SMART" id="SM00356">
    <property type="entry name" value="ZnF_C3H1"/>
    <property type="match status" value="3"/>
</dbReference>
<feature type="domain" description="C3H1-type" evidence="13">
    <location>
        <begin position="411"/>
        <end position="438"/>
    </location>
</feature>
<feature type="domain" description="C3H1-type" evidence="13">
    <location>
        <begin position="367"/>
        <end position="395"/>
    </location>
</feature>
<dbReference type="Gene3D" id="4.10.1000.10">
    <property type="entry name" value="Zinc finger, CCCH-type"/>
    <property type="match status" value="1"/>
</dbReference>
<dbReference type="PANTHER" id="PTHR11960">
    <property type="entry name" value="EUKARYOTIC TRANSLATION INITIATION FACTOR 4E RELATED"/>
    <property type="match status" value="1"/>
</dbReference>
<feature type="compositionally biased region" description="Basic residues" evidence="12">
    <location>
        <begin position="237"/>
        <end position="249"/>
    </location>
</feature>
<keyword evidence="4 10" id="KW-0863">Zinc-finger</keyword>
<comment type="caution">
    <text evidence="14">The sequence shown here is derived from an EMBL/GenBank/DDBJ whole genome shotgun (WGS) entry which is preliminary data.</text>
</comment>
<dbReference type="Proteomes" id="UP000824890">
    <property type="component" value="Unassembled WGS sequence"/>
</dbReference>
<feature type="zinc finger region" description="C3H1-type" evidence="10">
    <location>
        <begin position="439"/>
        <end position="467"/>
    </location>
</feature>
<name>A0ABQ8CLG6_BRANA</name>
<protein>
    <recommendedName>
        <fullName evidence="9">mRNA cap-binding protein</fullName>
    </recommendedName>
</protein>
<evidence type="ECO:0000313" key="15">
    <source>
        <dbReference type="Proteomes" id="UP000824890"/>
    </source>
</evidence>
<feature type="compositionally biased region" description="Basic and acidic residues" evidence="12">
    <location>
        <begin position="322"/>
        <end position="334"/>
    </location>
</feature>
<gene>
    <name evidence="14" type="ORF">HID58_025570</name>
</gene>
<evidence type="ECO:0000256" key="4">
    <source>
        <dbReference type="ARBA" id="ARBA00022771"/>
    </source>
</evidence>
<keyword evidence="5 10" id="KW-0862">Zinc</keyword>
<dbReference type="PROSITE" id="PS50103">
    <property type="entry name" value="ZF_C3H1"/>
    <property type="match status" value="3"/>
</dbReference>
<keyword evidence="7 11" id="KW-0694">RNA-binding</keyword>
<sequence length="706" mass="81430">MASSSLSAIMAEEENLDPNTTNLIRIEKHVPAIKAICGGGDEGPSKEKKIMCGGEKSKSNTVIQPSHSFQNSWTFWFDNPSSKSNQTTWGSSLRSLYTFASIEEFWSLYNNMHPPTKWVHGADLYCFKHKIEPKWEDPVCADGGKWTMMFPKATLESNWLNTLLALVGEQFEKGDEICGAVLNFRTRGDKISIWTKNAANEKAQISIGKQWKELLGYTETIGFIFHEDAKTLDRTAKPRYTKKKTQKKHQQQETFSRYKKRKKERVVCILGPRREQRRGTEKRDNTNRMSDRENSEMEIEEAKENDPRRESTSMEEAEGQDTDLRTSEADDRTDWRHKRDPRSSAEKRENATQMRHELGQSSEYPVRTGVADCYYYLKNGGCFFGRSCRYNHPPRNQLGDDTVQPSAYKVRLGATNCEQYLHTGQCTYGSRCWFNHPPLPGARDCEQYLQTGQCSYGRRCRFNHHPTHLAPYFQKGGCKHGSSFKFTNSMRGDGIEPMRATTWGRRSDERRHETESSSRAEKRARTIPDYPSVIQDVSDEVGAGQNSWLQRRRAQRGKIDCGQRRVSEEERTLRETVPCTVLVLYSQERQTHDLEEQKQRERVYENLRIDQIKASVQSDGGIQTEQRLEVETRLFFTVITRRKIPENHSVNAQENLQEQADVEKEKRRAQEKAQEERSRSLTGNVDQLIQSLQDNIGIGRKKGDGV</sequence>
<dbReference type="EMBL" id="JAGKQM010000007">
    <property type="protein sequence ID" value="KAH0917910.1"/>
    <property type="molecule type" value="Genomic_DNA"/>
</dbReference>
<feature type="region of interest" description="Disordered" evidence="12">
    <location>
        <begin position="489"/>
        <end position="524"/>
    </location>
</feature>